<proteinExistence type="predicted"/>
<dbReference type="Proteomes" id="UP001303324">
    <property type="component" value="Chromosome"/>
</dbReference>
<dbReference type="EMBL" id="CP134494">
    <property type="protein sequence ID" value="WNF23463.1"/>
    <property type="molecule type" value="Genomic_DNA"/>
</dbReference>
<sequence length="176" mass="19241">MDNNDKVIQEEHNIKVSEGKVEILYTNPGAGCMVSSALFGTLLSAFVLFVVAPDSGFVRGFLSIVIGLIGLIFSGSILLKLISVILSGKTLLSIESGLLKGRKDSVRINEIKDIKWGGASLKYLVVQTTNKKKIKFPTYNLVGEEKVNQVIQEYLVPLATPELKSNWEKRMGNKGA</sequence>
<dbReference type="RefSeq" id="WP_311073790.1">
    <property type="nucleotide sequence ID" value="NZ_CP134494.1"/>
</dbReference>
<feature type="transmembrane region" description="Helical" evidence="1">
    <location>
        <begin position="57"/>
        <end position="79"/>
    </location>
</feature>
<keyword evidence="1" id="KW-1133">Transmembrane helix</keyword>
<organism evidence="2 3">
    <name type="scientific">Mesobacillus jeotgali</name>
    <dbReference type="NCBI Taxonomy" id="129985"/>
    <lineage>
        <taxon>Bacteria</taxon>
        <taxon>Bacillati</taxon>
        <taxon>Bacillota</taxon>
        <taxon>Bacilli</taxon>
        <taxon>Bacillales</taxon>
        <taxon>Bacillaceae</taxon>
        <taxon>Mesobacillus</taxon>
    </lineage>
</organism>
<gene>
    <name evidence="2" type="ORF">RH061_02825</name>
</gene>
<feature type="transmembrane region" description="Helical" evidence="1">
    <location>
        <begin position="30"/>
        <end position="51"/>
    </location>
</feature>
<dbReference type="InterPro" id="IPR035324">
    <property type="entry name" value="DUF5381"/>
</dbReference>
<keyword evidence="1" id="KW-0472">Membrane</keyword>
<keyword evidence="3" id="KW-1185">Reference proteome</keyword>
<dbReference type="Pfam" id="PF17353">
    <property type="entry name" value="DUF5381"/>
    <property type="match status" value="1"/>
</dbReference>
<evidence type="ECO:0000256" key="1">
    <source>
        <dbReference type="SAM" id="Phobius"/>
    </source>
</evidence>
<reference evidence="2 3" key="1">
    <citation type="submission" date="2023-09" db="EMBL/GenBank/DDBJ databases">
        <title>Microbial mechanism of fulvic acid promoting antimony reduction mineralization in rice fields.</title>
        <authorList>
            <person name="Chen G."/>
            <person name="Lan J."/>
        </authorList>
    </citation>
    <scope>NUCLEOTIDE SEQUENCE [LARGE SCALE GENOMIC DNA]</scope>
    <source>
        <strain evidence="2 3">PS1</strain>
    </source>
</reference>
<accession>A0ABY9VII0</accession>
<protein>
    <submittedName>
        <fullName evidence="2">DUF5381 family protein</fullName>
    </submittedName>
</protein>
<evidence type="ECO:0000313" key="3">
    <source>
        <dbReference type="Proteomes" id="UP001303324"/>
    </source>
</evidence>
<evidence type="ECO:0000313" key="2">
    <source>
        <dbReference type="EMBL" id="WNF23463.1"/>
    </source>
</evidence>
<keyword evidence="1" id="KW-0812">Transmembrane</keyword>
<name>A0ABY9VII0_9BACI</name>